<comment type="caution">
    <text evidence="2">The sequence shown here is derived from an EMBL/GenBank/DDBJ whole genome shotgun (WGS) entry which is preliminary data.</text>
</comment>
<sequence>MAPRFTAWRKSSRSNGNQACVAIALSGAKVGIRDTKNPDGPVLVLPAPAWDALRTGLR</sequence>
<evidence type="ECO:0000313" key="2">
    <source>
        <dbReference type="EMBL" id="MFC7613974.1"/>
    </source>
</evidence>
<feature type="domain" description="DUF397" evidence="1">
    <location>
        <begin position="7"/>
        <end position="58"/>
    </location>
</feature>
<evidence type="ECO:0000313" key="3">
    <source>
        <dbReference type="Proteomes" id="UP001596512"/>
    </source>
</evidence>
<dbReference type="Pfam" id="PF04149">
    <property type="entry name" value="DUF397"/>
    <property type="match status" value="1"/>
</dbReference>
<gene>
    <name evidence="2" type="ORF">ACFQV2_10815</name>
</gene>
<dbReference type="Proteomes" id="UP001596512">
    <property type="component" value="Unassembled WGS sequence"/>
</dbReference>
<protein>
    <submittedName>
        <fullName evidence="2">DUF397 domain-containing protein</fullName>
    </submittedName>
</protein>
<accession>A0ABW2TJV9</accession>
<name>A0ABW2TJV9_9PSEU</name>
<dbReference type="EMBL" id="JBHTEY010000004">
    <property type="protein sequence ID" value="MFC7613974.1"/>
    <property type="molecule type" value="Genomic_DNA"/>
</dbReference>
<dbReference type="InterPro" id="IPR007278">
    <property type="entry name" value="DUF397"/>
</dbReference>
<evidence type="ECO:0000259" key="1">
    <source>
        <dbReference type="Pfam" id="PF04149"/>
    </source>
</evidence>
<proteinExistence type="predicted"/>
<organism evidence="2 3">
    <name type="scientific">Actinokineospora soli</name>
    <dbReference type="NCBI Taxonomy" id="1048753"/>
    <lineage>
        <taxon>Bacteria</taxon>
        <taxon>Bacillati</taxon>
        <taxon>Actinomycetota</taxon>
        <taxon>Actinomycetes</taxon>
        <taxon>Pseudonocardiales</taxon>
        <taxon>Pseudonocardiaceae</taxon>
        <taxon>Actinokineospora</taxon>
    </lineage>
</organism>
<keyword evidence="3" id="KW-1185">Reference proteome</keyword>
<reference evidence="3" key="1">
    <citation type="journal article" date="2019" name="Int. J. Syst. Evol. Microbiol.">
        <title>The Global Catalogue of Microorganisms (GCM) 10K type strain sequencing project: providing services to taxonomists for standard genome sequencing and annotation.</title>
        <authorList>
            <consortium name="The Broad Institute Genomics Platform"/>
            <consortium name="The Broad Institute Genome Sequencing Center for Infectious Disease"/>
            <person name="Wu L."/>
            <person name="Ma J."/>
        </authorList>
    </citation>
    <scope>NUCLEOTIDE SEQUENCE [LARGE SCALE GENOMIC DNA]</scope>
    <source>
        <strain evidence="3">JCM 17695</strain>
    </source>
</reference>